<evidence type="ECO:0000313" key="4">
    <source>
        <dbReference type="Proteomes" id="UP000318359"/>
    </source>
</evidence>
<reference evidence="3 4" key="1">
    <citation type="submission" date="2019-02" db="EMBL/GenBank/DDBJ databases">
        <title>Prokaryotic population dynamics and viral predation in marine succession experiment using metagenomics: the confinement effect.</title>
        <authorList>
            <person name="Haro-Moreno J.M."/>
            <person name="Rodriguez-Valera F."/>
            <person name="Lopez-Perez M."/>
        </authorList>
    </citation>
    <scope>NUCLEOTIDE SEQUENCE [LARGE SCALE GENOMIC DNA]</scope>
    <source>
        <strain evidence="3">MED-G167</strain>
    </source>
</reference>
<dbReference type="SUPFAM" id="SSF52821">
    <property type="entry name" value="Rhodanese/Cell cycle control phosphatase"/>
    <property type="match status" value="1"/>
</dbReference>
<name>A0A520M9M6_9GAMM</name>
<feature type="domain" description="Rhodanese" evidence="2">
    <location>
        <begin position="72"/>
        <end position="161"/>
    </location>
</feature>
<dbReference type="PROSITE" id="PS50206">
    <property type="entry name" value="RHODANESE_3"/>
    <property type="match status" value="1"/>
</dbReference>
<evidence type="ECO:0000256" key="1">
    <source>
        <dbReference type="SAM" id="Phobius"/>
    </source>
</evidence>
<dbReference type="InterPro" id="IPR050229">
    <property type="entry name" value="GlpE_sulfurtransferase"/>
</dbReference>
<dbReference type="EMBL" id="SHBM01000020">
    <property type="protein sequence ID" value="RZO17940.1"/>
    <property type="molecule type" value="Genomic_DNA"/>
</dbReference>
<organism evidence="3 4">
    <name type="scientific">SAR86 cluster bacterium</name>
    <dbReference type="NCBI Taxonomy" id="2030880"/>
    <lineage>
        <taxon>Bacteria</taxon>
        <taxon>Pseudomonadati</taxon>
        <taxon>Pseudomonadota</taxon>
        <taxon>Gammaproteobacteria</taxon>
        <taxon>SAR86 cluster</taxon>
    </lineage>
</organism>
<dbReference type="PANTHER" id="PTHR43031">
    <property type="entry name" value="FAD-DEPENDENT OXIDOREDUCTASE"/>
    <property type="match status" value="1"/>
</dbReference>
<comment type="caution">
    <text evidence="3">The sequence shown here is derived from an EMBL/GenBank/DDBJ whole genome shotgun (WGS) entry which is preliminary data.</text>
</comment>
<evidence type="ECO:0000259" key="2">
    <source>
        <dbReference type="PROSITE" id="PS50206"/>
    </source>
</evidence>
<keyword evidence="1" id="KW-0472">Membrane</keyword>
<dbReference type="Proteomes" id="UP000318359">
    <property type="component" value="Unassembled WGS sequence"/>
</dbReference>
<dbReference type="InterPro" id="IPR036873">
    <property type="entry name" value="Rhodanese-like_dom_sf"/>
</dbReference>
<protein>
    <submittedName>
        <fullName evidence="3">Rhodanese-like domain-containing protein</fullName>
    </submittedName>
</protein>
<dbReference type="Pfam" id="PF00581">
    <property type="entry name" value="Rhodanese"/>
    <property type="match status" value="1"/>
</dbReference>
<feature type="transmembrane region" description="Helical" evidence="1">
    <location>
        <begin position="36"/>
        <end position="53"/>
    </location>
</feature>
<dbReference type="SMART" id="SM00450">
    <property type="entry name" value="RHOD"/>
    <property type="match status" value="1"/>
</dbReference>
<proteinExistence type="predicted"/>
<gene>
    <name evidence="3" type="ORF">EVB00_01765</name>
</gene>
<sequence length="161" mass="18848">MIKFLFWPIYNSFKHKRPILRDNTQMFEFSLFLTDYWYYSFPLFITIILWSRYEMNRGGNKISCSDLTKLVNKDSALLIDLRSSDEFNKGHIANSLNMPHDDFKNYSHQIPPDLDKPIVLICSMGRQSGNIGESLRKDKYTNINILSGGIMTWQQEGLPLI</sequence>
<dbReference type="Gene3D" id="3.40.250.10">
    <property type="entry name" value="Rhodanese-like domain"/>
    <property type="match status" value="1"/>
</dbReference>
<dbReference type="InterPro" id="IPR001763">
    <property type="entry name" value="Rhodanese-like_dom"/>
</dbReference>
<keyword evidence="1" id="KW-1133">Transmembrane helix</keyword>
<keyword evidence="1" id="KW-0812">Transmembrane</keyword>
<accession>A0A520M9M6</accession>
<dbReference type="AlphaFoldDB" id="A0A520M9M6"/>
<evidence type="ECO:0000313" key="3">
    <source>
        <dbReference type="EMBL" id="RZO17940.1"/>
    </source>
</evidence>
<dbReference type="CDD" id="cd00158">
    <property type="entry name" value="RHOD"/>
    <property type="match status" value="1"/>
</dbReference>
<dbReference type="PANTHER" id="PTHR43031:SF18">
    <property type="entry name" value="RHODANESE-RELATED SULFURTRANSFERASES"/>
    <property type="match status" value="1"/>
</dbReference>